<evidence type="ECO:0000313" key="3">
    <source>
        <dbReference type="EMBL" id="CAI6331503.1"/>
    </source>
</evidence>
<name>A0A9W4U9X3_9PLEO</name>
<gene>
    <name evidence="3" type="ORF">PDIGIT_LOCUS4528</name>
</gene>
<dbReference type="EMBL" id="CAOQHR010000003">
    <property type="protein sequence ID" value="CAI6331503.1"/>
    <property type="molecule type" value="Genomic_DNA"/>
</dbReference>
<evidence type="ECO:0000313" key="4">
    <source>
        <dbReference type="Proteomes" id="UP001152607"/>
    </source>
</evidence>
<feature type="chain" id="PRO_5040927916" evidence="2">
    <location>
        <begin position="17"/>
        <end position="156"/>
    </location>
</feature>
<keyword evidence="2" id="KW-0732">Signal</keyword>
<keyword evidence="4" id="KW-1185">Reference proteome</keyword>
<feature type="region of interest" description="Disordered" evidence="1">
    <location>
        <begin position="130"/>
        <end position="156"/>
    </location>
</feature>
<proteinExistence type="predicted"/>
<dbReference type="Proteomes" id="UP001152607">
    <property type="component" value="Unassembled WGS sequence"/>
</dbReference>
<reference evidence="3" key="1">
    <citation type="submission" date="2023-01" db="EMBL/GenBank/DDBJ databases">
        <authorList>
            <person name="Van Ghelder C."/>
            <person name="Rancurel C."/>
        </authorList>
    </citation>
    <scope>NUCLEOTIDE SEQUENCE</scope>
    <source>
        <strain evidence="3">CNCM I-4278</strain>
    </source>
</reference>
<dbReference type="OrthoDB" id="5597238at2759"/>
<accession>A0A9W4U9X3</accession>
<protein>
    <submittedName>
        <fullName evidence="3">Uncharacterized protein</fullName>
    </submittedName>
</protein>
<evidence type="ECO:0000256" key="1">
    <source>
        <dbReference type="SAM" id="MobiDB-lite"/>
    </source>
</evidence>
<dbReference type="AlphaFoldDB" id="A0A9W4U9X3"/>
<organism evidence="3 4">
    <name type="scientific">Periconia digitata</name>
    <dbReference type="NCBI Taxonomy" id="1303443"/>
    <lineage>
        <taxon>Eukaryota</taxon>
        <taxon>Fungi</taxon>
        <taxon>Dikarya</taxon>
        <taxon>Ascomycota</taxon>
        <taxon>Pezizomycotina</taxon>
        <taxon>Dothideomycetes</taxon>
        <taxon>Pleosporomycetidae</taxon>
        <taxon>Pleosporales</taxon>
        <taxon>Massarineae</taxon>
        <taxon>Periconiaceae</taxon>
        <taxon>Periconia</taxon>
    </lineage>
</organism>
<sequence length="156" mass="15343">MKYTIALAVFAAGALAQSSTITSAPAAPSASLSPELQCVAKCDDSDVTCKAACLGIARPNESQAIDTNECAAKCDQGDGSPEATDKYAKCQQDCFYSLFPSSQTIAPFAPGGASTAAGAAASATDAAGSAAGSAASSGKFWPPPSAFGGSLDIDTS</sequence>
<comment type="caution">
    <text evidence="3">The sequence shown here is derived from an EMBL/GenBank/DDBJ whole genome shotgun (WGS) entry which is preliminary data.</text>
</comment>
<feature type="signal peptide" evidence="2">
    <location>
        <begin position="1"/>
        <end position="16"/>
    </location>
</feature>
<evidence type="ECO:0000256" key="2">
    <source>
        <dbReference type="SAM" id="SignalP"/>
    </source>
</evidence>